<keyword evidence="3" id="KW-1185">Reference proteome</keyword>
<proteinExistence type="predicted"/>
<evidence type="ECO:0000256" key="1">
    <source>
        <dbReference type="SAM" id="MobiDB-lite"/>
    </source>
</evidence>
<evidence type="ECO:0000313" key="3">
    <source>
        <dbReference type="Proteomes" id="UP000831786"/>
    </source>
</evidence>
<dbReference type="Proteomes" id="UP000831786">
    <property type="component" value="Chromosome"/>
</dbReference>
<name>A0ABY4FIP3_9MICO</name>
<feature type="compositionally biased region" description="Basic and acidic residues" evidence="1">
    <location>
        <begin position="451"/>
        <end position="461"/>
    </location>
</feature>
<dbReference type="EMBL" id="CP095045">
    <property type="protein sequence ID" value="UOQ56383.1"/>
    <property type="molecule type" value="Genomic_DNA"/>
</dbReference>
<evidence type="ECO:0000313" key="2">
    <source>
        <dbReference type="EMBL" id="UOQ56383.1"/>
    </source>
</evidence>
<organism evidence="2 3">
    <name type="scientific">Leucobacter allii</name>
    <dbReference type="NCBI Taxonomy" id="2932247"/>
    <lineage>
        <taxon>Bacteria</taxon>
        <taxon>Bacillati</taxon>
        <taxon>Actinomycetota</taxon>
        <taxon>Actinomycetes</taxon>
        <taxon>Micrococcales</taxon>
        <taxon>Microbacteriaceae</taxon>
        <taxon>Leucobacter</taxon>
    </lineage>
</organism>
<protein>
    <submittedName>
        <fullName evidence="2">Uncharacterized protein</fullName>
    </submittedName>
</protein>
<gene>
    <name evidence="2" type="ORF">MUN78_11930</name>
</gene>
<reference evidence="2 3" key="1">
    <citation type="submission" date="2022-04" db="EMBL/GenBank/DDBJ databases">
        <title>Leucobacter sp. isolated from rhizosphere of garlic.</title>
        <authorList>
            <person name="Won M."/>
            <person name="Lee C.-M."/>
            <person name="Woen H.-Y."/>
            <person name="Kwon S.-W."/>
        </authorList>
    </citation>
    <scope>NUCLEOTIDE SEQUENCE [LARGE SCALE GENOMIC DNA]</scope>
    <source>
        <strain evidence="2 3">H21R-40</strain>
    </source>
</reference>
<dbReference type="RefSeq" id="WP_244726680.1">
    <property type="nucleotide sequence ID" value="NZ_CP095045.1"/>
</dbReference>
<feature type="region of interest" description="Disordered" evidence="1">
    <location>
        <begin position="451"/>
        <end position="474"/>
    </location>
</feature>
<accession>A0ABY4FIP3</accession>
<sequence>MLDMPTADDDDLVQTYRVGVDFSVAAHDMQEARALLERTLEQEDSDGWPFITGDRSPDAAESQVLGVADWQPVPPRPSQAALVQERYPGLVNDVALVEGLIALLRADGREGGGLLPEQTRERIQQTLDAVNPAVMVMDPERQEQLVFEGYAREACEHLAEGVYRGFDPDDREYAVVVAPSEITPFGRMSAAIPADRRDARALDEVSRLLRDHNREQSLTDLVRLISRRVNTTGRDGFPSWVPLEGDPVPAPLPSRAYIGVIVWSDIEGQDPTVIADANATAMTRRLATVLHETLSDRNAFAGATEFLETHRSPDGWKGPEDVVAWLDDLRAATPYPAFWYEQIGIGNAPESAAESREPATARPAAVPEGKLWTYQVPVEFDVSARTLGEARELVDEALVGDALPAAPAMVQQCQRVRADGDVFGVLGWHPPTGSTTARTDAISQVLRQRETDISLADNDRPSHRRGHEWPGPAA</sequence>